<dbReference type="Proteomes" id="UP001341840">
    <property type="component" value="Unassembled WGS sequence"/>
</dbReference>
<gene>
    <name evidence="2" type="ORF">PIB30_076637</name>
</gene>
<proteinExistence type="predicted"/>
<sequence length="110" mass="12603">MAEMDGKRKGREAETTTELHEGEQRLRKGEATTKLRRDGTRRSDRFVFDGRDCRRGWWLVWVVRRCSCESKGGLGRWCLVEAVGRWWLAGGGWCPKISEDGFLLAGSEGR</sequence>
<comment type="caution">
    <text evidence="2">The sequence shown here is derived from an EMBL/GenBank/DDBJ whole genome shotgun (WGS) entry which is preliminary data.</text>
</comment>
<evidence type="ECO:0000256" key="1">
    <source>
        <dbReference type="SAM" id="MobiDB-lite"/>
    </source>
</evidence>
<organism evidence="2 3">
    <name type="scientific">Stylosanthes scabra</name>
    <dbReference type="NCBI Taxonomy" id="79078"/>
    <lineage>
        <taxon>Eukaryota</taxon>
        <taxon>Viridiplantae</taxon>
        <taxon>Streptophyta</taxon>
        <taxon>Embryophyta</taxon>
        <taxon>Tracheophyta</taxon>
        <taxon>Spermatophyta</taxon>
        <taxon>Magnoliopsida</taxon>
        <taxon>eudicotyledons</taxon>
        <taxon>Gunneridae</taxon>
        <taxon>Pentapetalae</taxon>
        <taxon>rosids</taxon>
        <taxon>fabids</taxon>
        <taxon>Fabales</taxon>
        <taxon>Fabaceae</taxon>
        <taxon>Papilionoideae</taxon>
        <taxon>50 kb inversion clade</taxon>
        <taxon>dalbergioids sensu lato</taxon>
        <taxon>Dalbergieae</taxon>
        <taxon>Pterocarpus clade</taxon>
        <taxon>Stylosanthes</taxon>
    </lineage>
</organism>
<name>A0ABU6RRH8_9FABA</name>
<protein>
    <submittedName>
        <fullName evidence="2">Uncharacterized protein</fullName>
    </submittedName>
</protein>
<keyword evidence="3" id="KW-1185">Reference proteome</keyword>
<feature type="region of interest" description="Disordered" evidence="1">
    <location>
        <begin position="1"/>
        <end position="37"/>
    </location>
</feature>
<dbReference type="EMBL" id="JASCZI010031217">
    <property type="protein sequence ID" value="MED6126263.1"/>
    <property type="molecule type" value="Genomic_DNA"/>
</dbReference>
<evidence type="ECO:0000313" key="2">
    <source>
        <dbReference type="EMBL" id="MED6126263.1"/>
    </source>
</evidence>
<accession>A0ABU6RRH8</accession>
<reference evidence="2 3" key="1">
    <citation type="journal article" date="2023" name="Plants (Basel)">
        <title>Bridging the Gap: Combining Genomics and Transcriptomics Approaches to Understand Stylosanthes scabra, an Orphan Legume from the Brazilian Caatinga.</title>
        <authorList>
            <person name="Ferreira-Neto J.R.C."/>
            <person name="da Silva M.D."/>
            <person name="Binneck E."/>
            <person name="de Melo N.F."/>
            <person name="da Silva R.H."/>
            <person name="de Melo A.L.T.M."/>
            <person name="Pandolfi V."/>
            <person name="Bustamante F.O."/>
            <person name="Brasileiro-Vidal A.C."/>
            <person name="Benko-Iseppon A.M."/>
        </authorList>
    </citation>
    <scope>NUCLEOTIDE SEQUENCE [LARGE SCALE GENOMIC DNA]</scope>
    <source>
        <tissue evidence="2">Leaves</tissue>
    </source>
</reference>
<evidence type="ECO:0000313" key="3">
    <source>
        <dbReference type="Proteomes" id="UP001341840"/>
    </source>
</evidence>